<keyword evidence="1" id="KW-0472">Membrane</keyword>
<sequence>MGNNQIIRLLYGVLSFVGAIIFLRLCEYLFDINLYNEMTDSFIFSFLKYIISQWNIVCFRLFRVLLLVMYTEKNSLLAPIFIHCVWNLTSIM</sequence>
<accession>J8EXL0</accession>
<dbReference type="HOGENOM" id="CLU_2407051_0_0_9"/>
<reference evidence="2 3" key="1">
    <citation type="submission" date="2012-04" db="EMBL/GenBank/DDBJ databases">
        <title>The Genome Sequence of Bacillus cereus MC67.</title>
        <authorList>
            <consortium name="The Broad Institute Genome Sequencing Platform"/>
            <consortium name="The Broad Institute Genome Sequencing Center for Infectious Disease"/>
            <person name="Feldgarden M."/>
            <person name="Van der Auwera G.A."/>
            <person name="Mahillon J."/>
            <person name="Duprez V."/>
            <person name="Timmery S."/>
            <person name="Mattelet C."/>
            <person name="Dierick K."/>
            <person name="Sun M."/>
            <person name="Yu Z."/>
            <person name="Zhu L."/>
            <person name="Hu X."/>
            <person name="Shank E.B."/>
            <person name="Swiecicka I."/>
            <person name="Hansen B.M."/>
            <person name="Andrup L."/>
            <person name="Young S.K."/>
            <person name="Zeng Q."/>
            <person name="Gargeya S."/>
            <person name="Fitzgerald M."/>
            <person name="Haas B."/>
            <person name="Abouelleil A."/>
            <person name="Alvarado L."/>
            <person name="Arachchi H.M."/>
            <person name="Berlin A."/>
            <person name="Chapman S.B."/>
            <person name="Goldberg J."/>
            <person name="Griggs A."/>
            <person name="Gujja S."/>
            <person name="Hansen M."/>
            <person name="Howarth C."/>
            <person name="Imamovic A."/>
            <person name="Larimer J."/>
            <person name="McCowen C."/>
            <person name="Montmayeur A."/>
            <person name="Murphy C."/>
            <person name="Neiman D."/>
            <person name="Pearson M."/>
            <person name="Priest M."/>
            <person name="Roberts A."/>
            <person name="Saif S."/>
            <person name="Shea T."/>
            <person name="Sisk P."/>
            <person name="Sykes S."/>
            <person name="Wortman J."/>
            <person name="Nusbaum C."/>
            <person name="Birren B."/>
        </authorList>
    </citation>
    <scope>NUCLEOTIDE SEQUENCE [LARGE SCALE GENOMIC DNA]</scope>
    <source>
        <strain evidence="2 3">MC67</strain>
    </source>
</reference>
<keyword evidence="1" id="KW-0812">Transmembrane</keyword>
<evidence type="ECO:0000313" key="2">
    <source>
        <dbReference type="EMBL" id="EJQ95957.1"/>
    </source>
</evidence>
<protein>
    <submittedName>
        <fullName evidence="2">Uncharacterized protein</fullName>
    </submittedName>
</protein>
<gene>
    <name evidence="2" type="ORF">II3_04633</name>
</gene>
<evidence type="ECO:0000256" key="1">
    <source>
        <dbReference type="SAM" id="Phobius"/>
    </source>
</evidence>
<comment type="caution">
    <text evidence="2">The sequence shown here is derived from an EMBL/GenBank/DDBJ whole genome shotgun (WGS) entry which is preliminary data.</text>
</comment>
<feature type="transmembrane region" description="Helical" evidence="1">
    <location>
        <begin position="9"/>
        <end position="30"/>
    </location>
</feature>
<dbReference type="AlphaFoldDB" id="J8EXL0"/>
<dbReference type="EMBL" id="AHEN01000042">
    <property type="protein sequence ID" value="EJQ95957.1"/>
    <property type="molecule type" value="Genomic_DNA"/>
</dbReference>
<dbReference type="Proteomes" id="UP000006997">
    <property type="component" value="Unassembled WGS sequence"/>
</dbReference>
<proteinExistence type="predicted"/>
<name>J8EXL0_BACCE</name>
<keyword evidence="1" id="KW-1133">Transmembrane helix</keyword>
<evidence type="ECO:0000313" key="3">
    <source>
        <dbReference type="Proteomes" id="UP000006997"/>
    </source>
</evidence>
<feature type="transmembrane region" description="Helical" evidence="1">
    <location>
        <begin position="50"/>
        <end position="70"/>
    </location>
</feature>
<organism evidence="2 3">
    <name type="scientific">Bacillus cereus MC67</name>
    <dbReference type="NCBI Taxonomy" id="1053219"/>
    <lineage>
        <taxon>Bacteria</taxon>
        <taxon>Bacillati</taxon>
        <taxon>Bacillota</taxon>
        <taxon>Bacilli</taxon>
        <taxon>Bacillales</taxon>
        <taxon>Bacillaceae</taxon>
        <taxon>Bacillus</taxon>
        <taxon>Bacillus cereus group</taxon>
    </lineage>
</organism>